<keyword evidence="7" id="KW-1003">Cell membrane</keyword>
<evidence type="ECO:0000256" key="7">
    <source>
        <dbReference type="ARBA" id="ARBA00022475"/>
    </source>
</evidence>
<dbReference type="NCBIfam" id="TIGR00797">
    <property type="entry name" value="matE"/>
    <property type="match status" value="1"/>
</dbReference>
<evidence type="ECO:0000256" key="3">
    <source>
        <dbReference type="ARBA" id="ARBA00010199"/>
    </source>
</evidence>
<feature type="transmembrane region" description="Helical" evidence="13">
    <location>
        <begin position="384"/>
        <end position="404"/>
    </location>
</feature>
<evidence type="ECO:0000256" key="4">
    <source>
        <dbReference type="ARBA" id="ARBA00020268"/>
    </source>
</evidence>
<evidence type="ECO:0000256" key="12">
    <source>
        <dbReference type="ARBA" id="ARBA00031636"/>
    </source>
</evidence>
<dbReference type="PANTHER" id="PTHR43298">
    <property type="entry name" value="MULTIDRUG RESISTANCE PROTEIN NORM-RELATED"/>
    <property type="match status" value="1"/>
</dbReference>
<evidence type="ECO:0000256" key="13">
    <source>
        <dbReference type="SAM" id="Phobius"/>
    </source>
</evidence>
<feature type="transmembrane region" description="Helical" evidence="13">
    <location>
        <begin position="92"/>
        <end position="113"/>
    </location>
</feature>
<sequence>MVTDMTKGNPSKTILKFTFPMLIGNLFQQLYNIVDSVVVGRFIGKDALAAVGSSFMLMNFFSFVIIGLCMGASVVYSYYFGEKNYSNLRRTIFFSFLSIGVFTVLLSIVLVLNTERMLLLINTPKSIFKDSQIYLQVIFAGLIFVYLYNVCSALLRSIGDSKTPLYFLILAATINIVLDLVFVIVYKMGVFGVALATIIAQAVSSILCLIYAFVKIPFIRLTREDMIFDREIAFTVGKFSFLTSIQQSIMTFGMVCVQGIVNTFGPDTIAAFTAAGKIDSIAYLPVQDFGNAFSTYVAQNKGAKKKDRILEGVKSASRTIIIFCIILSVLIFINSNNLMRIFVNADEINVIKLGVEYLSIISIFYILIGFLFMFYGFFRGIGELNVSLILTIISLGTRVLMAYILSSIPQIAQRGIWWSIPIGWGLADTIGFIIYKKVKKNILMNVEADNQENNAFNLEN</sequence>
<dbReference type="EMBL" id="JAHLPM010000010">
    <property type="protein sequence ID" value="MBU5438888.1"/>
    <property type="molecule type" value="Genomic_DNA"/>
</dbReference>
<evidence type="ECO:0000256" key="2">
    <source>
        <dbReference type="ARBA" id="ARBA00004651"/>
    </source>
</evidence>
<evidence type="ECO:0000313" key="15">
    <source>
        <dbReference type="Proteomes" id="UP000749471"/>
    </source>
</evidence>
<keyword evidence="5" id="KW-0813">Transport</keyword>
<feature type="transmembrane region" description="Helical" evidence="13">
    <location>
        <begin position="315"/>
        <end position="335"/>
    </location>
</feature>
<feature type="transmembrane region" description="Helical" evidence="13">
    <location>
        <begin position="167"/>
        <end position="186"/>
    </location>
</feature>
<evidence type="ECO:0000256" key="9">
    <source>
        <dbReference type="ARBA" id="ARBA00022989"/>
    </source>
</evidence>
<evidence type="ECO:0000256" key="8">
    <source>
        <dbReference type="ARBA" id="ARBA00022692"/>
    </source>
</evidence>
<protein>
    <recommendedName>
        <fullName evidence="4">Probable multidrug resistance protein NorM</fullName>
    </recommendedName>
    <alternativeName>
        <fullName evidence="12">Multidrug-efflux transporter</fullName>
    </alternativeName>
</protein>
<keyword evidence="10" id="KW-0406">Ion transport</keyword>
<dbReference type="PANTHER" id="PTHR43298:SF2">
    <property type="entry name" value="FMN_FAD EXPORTER YEEO-RELATED"/>
    <property type="match status" value="1"/>
</dbReference>
<dbReference type="RefSeq" id="WP_216520340.1">
    <property type="nucleotide sequence ID" value="NZ_JAHLPM010000010.1"/>
</dbReference>
<dbReference type="Proteomes" id="UP000749471">
    <property type="component" value="Unassembled WGS sequence"/>
</dbReference>
<evidence type="ECO:0000313" key="14">
    <source>
        <dbReference type="EMBL" id="MBU5438888.1"/>
    </source>
</evidence>
<evidence type="ECO:0000256" key="1">
    <source>
        <dbReference type="ARBA" id="ARBA00003408"/>
    </source>
</evidence>
<gene>
    <name evidence="14" type="ORF">KQI42_12750</name>
</gene>
<keyword evidence="11 13" id="KW-0472">Membrane</keyword>
<comment type="similarity">
    <text evidence="3">Belongs to the multi antimicrobial extrusion (MATE) (TC 2.A.66.1) family.</text>
</comment>
<evidence type="ECO:0000256" key="5">
    <source>
        <dbReference type="ARBA" id="ARBA00022448"/>
    </source>
</evidence>
<accession>A0ABS6E7I8</accession>
<organism evidence="14 15">
    <name type="scientific">Tissierella simiarum</name>
    <dbReference type="NCBI Taxonomy" id="2841534"/>
    <lineage>
        <taxon>Bacteria</taxon>
        <taxon>Bacillati</taxon>
        <taxon>Bacillota</taxon>
        <taxon>Tissierellia</taxon>
        <taxon>Tissierellales</taxon>
        <taxon>Tissierellaceae</taxon>
        <taxon>Tissierella</taxon>
    </lineage>
</organism>
<comment type="subcellular location">
    <subcellularLocation>
        <location evidence="2">Cell membrane</location>
        <topology evidence="2">Multi-pass membrane protein</topology>
    </subcellularLocation>
</comment>
<keyword evidence="15" id="KW-1185">Reference proteome</keyword>
<dbReference type="InterPro" id="IPR050222">
    <property type="entry name" value="MATE_MdtK"/>
</dbReference>
<evidence type="ECO:0000256" key="6">
    <source>
        <dbReference type="ARBA" id="ARBA00022449"/>
    </source>
</evidence>
<evidence type="ECO:0000256" key="11">
    <source>
        <dbReference type="ARBA" id="ARBA00023136"/>
    </source>
</evidence>
<name>A0ABS6E7I8_9FIRM</name>
<feature type="transmembrane region" description="Helical" evidence="13">
    <location>
        <begin position="60"/>
        <end position="80"/>
    </location>
</feature>
<comment type="function">
    <text evidence="1">Multidrug efflux pump.</text>
</comment>
<dbReference type="InterPro" id="IPR002528">
    <property type="entry name" value="MATE_fam"/>
</dbReference>
<evidence type="ECO:0000256" key="10">
    <source>
        <dbReference type="ARBA" id="ARBA00023065"/>
    </source>
</evidence>
<dbReference type="PIRSF" id="PIRSF006603">
    <property type="entry name" value="DinF"/>
    <property type="match status" value="1"/>
</dbReference>
<dbReference type="InterPro" id="IPR048279">
    <property type="entry name" value="MdtK-like"/>
</dbReference>
<feature type="transmembrane region" description="Helical" evidence="13">
    <location>
        <begin position="192"/>
        <end position="214"/>
    </location>
</feature>
<keyword evidence="6" id="KW-0050">Antiport</keyword>
<dbReference type="CDD" id="cd13138">
    <property type="entry name" value="MATE_yoeA_like"/>
    <property type="match status" value="1"/>
</dbReference>
<keyword evidence="8 13" id="KW-0812">Transmembrane</keyword>
<dbReference type="Pfam" id="PF01554">
    <property type="entry name" value="MatE"/>
    <property type="match status" value="2"/>
</dbReference>
<feature type="transmembrane region" description="Helical" evidence="13">
    <location>
        <begin position="133"/>
        <end position="155"/>
    </location>
</feature>
<feature type="transmembrane region" description="Helical" evidence="13">
    <location>
        <begin position="416"/>
        <end position="435"/>
    </location>
</feature>
<keyword evidence="9 13" id="KW-1133">Transmembrane helix</keyword>
<feature type="transmembrane region" description="Helical" evidence="13">
    <location>
        <begin position="355"/>
        <end position="377"/>
    </location>
</feature>
<proteinExistence type="inferred from homology"/>
<comment type="caution">
    <text evidence="14">The sequence shown here is derived from an EMBL/GenBank/DDBJ whole genome shotgun (WGS) entry which is preliminary data.</text>
</comment>
<reference evidence="14 15" key="1">
    <citation type="submission" date="2021-06" db="EMBL/GenBank/DDBJ databases">
        <authorList>
            <person name="Sun Q."/>
            <person name="Li D."/>
        </authorList>
    </citation>
    <scope>NUCLEOTIDE SEQUENCE [LARGE SCALE GENOMIC DNA]</scope>
    <source>
        <strain evidence="14 15">MSJ-40</strain>
    </source>
</reference>